<dbReference type="Gene3D" id="3.30.70.2650">
    <property type="match status" value="1"/>
</dbReference>
<feature type="domain" description="Transcriptional repressor PaaX-like central Cas2-like" evidence="2">
    <location>
        <begin position="90"/>
        <end position="163"/>
    </location>
</feature>
<organism evidence="3 4">
    <name type="scientific">Berkelbacteria bacterium GW2011_GWE1_39_12</name>
    <dbReference type="NCBI Taxonomy" id="1618337"/>
    <lineage>
        <taxon>Bacteria</taxon>
        <taxon>Candidatus Berkelbacteria</taxon>
    </lineage>
</organism>
<dbReference type="Pfam" id="PF08223">
    <property type="entry name" value="PaaX_C"/>
    <property type="match status" value="1"/>
</dbReference>
<name>A0A0G4B520_9BACT</name>
<feature type="domain" description="Transcriptional repressor PaaX-like C-terminal" evidence="1">
    <location>
        <begin position="172"/>
        <end position="241"/>
    </location>
</feature>
<evidence type="ECO:0000313" key="4">
    <source>
        <dbReference type="Proteomes" id="UP000035648"/>
    </source>
</evidence>
<reference evidence="3 4" key="1">
    <citation type="journal article" date="2015" name="Nature">
        <title>rRNA introns, odd ribosomes, and small enigmatic genomes across a large radiation of phyla.</title>
        <authorList>
            <person name="Brown C.T."/>
            <person name="Hug L.A."/>
            <person name="Thomas B.C."/>
            <person name="Sharon I."/>
            <person name="Castelle C.J."/>
            <person name="Singh A."/>
            <person name="Wilkins M.J."/>
            <person name="Williams K.H."/>
            <person name="Banfield J.F."/>
        </authorList>
    </citation>
    <scope>NUCLEOTIDE SEQUENCE [LARGE SCALE GENOMIC DNA]</scope>
</reference>
<evidence type="ECO:0000259" key="1">
    <source>
        <dbReference type="Pfam" id="PF08223"/>
    </source>
</evidence>
<dbReference type="PANTHER" id="PTHR30319:SF1">
    <property type="entry name" value="TRANSCRIPTIONAL REPRESSOR PAAX"/>
    <property type="match status" value="1"/>
</dbReference>
<dbReference type="InterPro" id="IPR013225">
    <property type="entry name" value="PaaX_C"/>
</dbReference>
<proteinExistence type="predicted"/>
<gene>
    <name evidence="3" type="ORF">UT28_C0001G0281</name>
</gene>
<dbReference type="AlphaFoldDB" id="A0A0G4B520"/>
<dbReference type="EMBL" id="CP011213">
    <property type="protein sequence ID" value="AKM82092.1"/>
    <property type="molecule type" value="Genomic_DNA"/>
</dbReference>
<protein>
    <submittedName>
        <fullName evidence="3">PaaX family transcriptional regulator, phenylacetic acid degradation operon negative regulatory protein</fullName>
    </submittedName>
</protein>
<accession>A0A0G4B520</accession>
<dbReference type="GO" id="GO:0006351">
    <property type="term" value="P:DNA-templated transcription"/>
    <property type="evidence" value="ECO:0007669"/>
    <property type="project" value="TreeGrafter"/>
</dbReference>
<sequence>MDKPLDFKLLTYIGYNLKHKHVFSYLEAQKVLDEVFGEKYELTTLRKEFSILKKKELITFATHYRKPYPILTSQGKMAIKTVLPFKKYGTWDKKWRVVIFDIPEKDRAMRVKLTEKLESLGFGQIKNSTYISPHLLLSPISRYATNLGIRKYLSLMTVDNLQDEEKIVKESWKLTNINRRYEHFLVSAMKKQVEEYWPLYAKKLEHQFADIYRIDPQLPEEFLPTEYLGTDAYKKFKEISNSY</sequence>
<evidence type="ECO:0000313" key="3">
    <source>
        <dbReference type="EMBL" id="AKM82092.1"/>
    </source>
</evidence>
<dbReference type="KEGG" id="bbgw:UT28_C0001G0281"/>
<dbReference type="Pfam" id="PF20803">
    <property type="entry name" value="PaaX_M"/>
    <property type="match status" value="1"/>
</dbReference>
<dbReference type="Proteomes" id="UP000035648">
    <property type="component" value="Chromosome"/>
</dbReference>
<dbReference type="InterPro" id="IPR048846">
    <property type="entry name" value="PaaX-like_central"/>
</dbReference>
<dbReference type="PANTHER" id="PTHR30319">
    <property type="entry name" value="PHENYLACETIC ACID REGULATOR-RELATED TRANSCRIPTIONAL REPRESSOR"/>
    <property type="match status" value="1"/>
</dbReference>
<evidence type="ECO:0000259" key="2">
    <source>
        <dbReference type="Pfam" id="PF20803"/>
    </source>
</evidence>